<proteinExistence type="predicted"/>
<feature type="compositionally biased region" description="Low complexity" evidence="1">
    <location>
        <begin position="14"/>
        <end position="27"/>
    </location>
</feature>
<comment type="caution">
    <text evidence="2">The sequence shown here is derived from an EMBL/GenBank/DDBJ whole genome shotgun (WGS) entry which is preliminary data.</text>
</comment>
<evidence type="ECO:0000313" key="3">
    <source>
        <dbReference type="Proteomes" id="UP001066276"/>
    </source>
</evidence>
<name>A0AAV7QK61_PLEWA</name>
<feature type="compositionally biased region" description="Basic residues" evidence="1">
    <location>
        <begin position="57"/>
        <end position="66"/>
    </location>
</feature>
<protein>
    <submittedName>
        <fullName evidence="2">Uncharacterized protein</fullName>
    </submittedName>
</protein>
<feature type="compositionally biased region" description="Pro residues" evidence="1">
    <location>
        <begin position="1"/>
        <end position="10"/>
    </location>
</feature>
<evidence type="ECO:0000256" key="1">
    <source>
        <dbReference type="SAM" id="MobiDB-lite"/>
    </source>
</evidence>
<organism evidence="2 3">
    <name type="scientific">Pleurodeles waltl</name>
    <name type="common">Iberian ribbed newt</name>
    <dbReference type="NCBI Taxonomy" id="8319"/>
    <lineage>
        <taxon>Eukaryota</taxon>
        <taxon>Metazoa</taxon>
        <taxon>Chordata</taxon>
        <taxon>Craniata</taxon>
        <taxon>Vertebrata</taxon>
        <taxon>Euteleostomi</taxon>
        <taxon>Amphibia</taxon>
        <taxon>Batrachia</taxon>
        <taxon>Caudata</taxon>
        <taxon>Salamandroidea</taxon>
        <taxon>Salamandridae</taxon>
        <taxon>Pleurodelinae</taxon>
        <taxon>Pleurodeles</taxon>
    </lineage>
</organism>
<dbReference type="Proteomes" id="UP001066276">
    <property type="component" value="Chromosome 6"/>
</dbReference>
<evidence type="ECO:0000313" key="2">
    <source>
        <dbReference type="EMBL" id="KAJ1140475.1"/>
    </source>
</evidence>
<reference evidence="2" key="1">
    <citation type="journal article" date="2022" name="bioRxiv">
        <title>Sequencing and chromosome-scale assembly of the giantPleurodeles waltlgenome.</title>
        <authorList>
            <person name="Brown T."/>
            <person name="Elewa A."/>
            <person name="Iarovenko S."/>
            <person name="Subramanian E."/>
            <person name="Araus A.J."/>
            <person name="Petzold A."/>
            <person name="Susuki M."/>
            <person name="Suzuki K.-i.T."/>
            <person name="Hayashi T."/>
            <person name="Toyoda A."/>
            <person name="Oliveira C."/>
            <person name="Osipova E."/>
            <person name="Leigh N.D."/>
            <person name="Simon A."/>
            <person name="Yun M.H."/>
        </authorList>
    </citation>
    <scope>NUCLEOTIDE SEQUENCE</scope>
    <source>
        <strain evidence="2">20211129_DDA</strain>
        <tissue evidence="2">Liver</tissue>
    </source>
</reference>
<feature type="region of interest" description="Disordered" evidence="1">
    <location>
        <begin position="1"/>
        <end position="66"/>
    </location>
</feature>
<gene>
    <name evidence="2" type="ORF">NDU88_006827</name>
</gene>
<dbReference type="EMBL" id="JANPWB010000010">
    <property type="protein sequence ID" value="KAJ1140475.1"/>
    <property type="molecule type" value="Genomic_DNA"/>
</dbReference>
<keyword evidence="3" id="KW-1185">Reference proteome</keyword>
<dbReference type="AlphaFoldDB" id="A0AAV7QK61"/>
<sequence length="66" mass="7446">MELWPNPSPYPRISKSLPLQKSSSSSGKRLHERRPESSTLQAQRNAALRFPTSLSPVRRRACGSVR</sequence>
<accession>A0AAV7QK61</accession>